<dbReference type="VEuPathDB" id="ToxoDB:CSUI_000434"/>
<dbReference type="InterPro" id="IPR012677">
    <property type="entry name" value="Nucleotide-bd_a/b_plait_sf"/>
</dbReference>
<comment type="caution">
    <text evidence="7">The sequence shown here is derived from an EMBL/GenBank/DDBJ whole genome shotgun (WGS) entry which is preliminary data.</text>
</comment>
<feature type="compositionally biased region" description="Basic and acidic residues" evidence="5">
    <location>
        <begin position="768"/>
        <end position="788"/>
    </location>
</feature>
<evidence type="ECO:0000259" key="6">
    <source>
        <dbReference type="PROSITE" id="PS50102"/>
    </source>
</evidence>
<accession>A0A2C6L0Z6</accession>
<keyword evidence="3" id="KW-0508">mRNA splicing</keyword>
<dbReference type="AlphaFoldDB" id="A0A2C6L0Z6"/>
<name>A0A2C6L0Z6_9APIC</name>
<sequence>MYQSASPSVADGAAGAKRKADSAGDDESSHKVSRFAASPTHPACTAAVQGGPGIIQGGLHQASSVLASPTPVPSYSSTAVSPSPAPLSSPTAAFVAGAAAVASVLSKPLLGNNSGSPSVSDLKPAEEGMKGGLSAGPGAEVALDVARAAAAAAAAVSARQAVTNNAAMALQMAMKTAELLQGGTAAGAATPHIPGSELNPQTRHARKVYVGNLPNPATQAEVHQFFNELLEGLLPNKVPGQTIIHVYVNTTRRFAFLEHRSIEEANFTIGLDGVVWRGCPLILRRPQDYNPQLAEMQFQEERARLGSMTGLAVPPPCAPAPATVAPPQTSLIAGALGIISTTVPDSPHKIFIGGLPHSITDQGCKQLLEAFGQLRALHVVKDPQRGDCKGFAFCEYLDPNVTDVAVAGLNNMRIADRVLQVRRAMPHGQVKQPGASEVGGGITSTPAAPSIVGTLSRVIAIHNMLPVMPLVPPLLKEATASEARIRAAAYGEVLFVDVLDNLATAQAAKGEGVPVLVEFKDVDSAIQAMSGIQGSSYDGRPLSVVFAEPSAAMKKGMWTHVTARTKVLRIIQEAGGGAAITPPKSQDPSSSQQTLNPCGVQASPGQIKQETSTQSGVGVKNEHRDATTAPHGGLPSHSEPPAGSNRENHADCHQSLPGSSEKTGVANEEHAQEKQPETGTKKEPVSLTTTAANAVLAGSAAVAQLLGTGIYGGGVGKFGKPVRSAAHSNSSETKDQDSVELSTMASSPSPTTVINSACTAEGSGVREAAADEGERTDETAGAEIEHGKNGPGGDSVHTDVPRGQNGGTETDGHSSDVNEREAASSVPGTEDESGERKEAETGSMEKNPVVHSMENTNCLGNSKETSAERAVTSPLT</sequence>
<keyword evidence="2 4" id="KW-0694">RNA-binding</keyword>
<keyword evidence="8" id="KW-1185">Reference proteome</keyword>
<evidence type="ECO:0000313" key="8">
    <source>
        <dbReference type="Proteomes" id="UP000221165"/>
    </source>
</evidence>
<evidence type="ECO:0000256" key="5">
    <source>
        <dbReference type="SAM" id="MobiDB-lite"/>
    </source>
</evidence>
<dbReference type="EMBL" id="MIGC01000181">
    <property type="protein sequence ID" value="PHJ25710.1"/>
    <property type="molecule type" value="Genomic_DNA"/>
</dbReference>
<evidence type="ECO:0000256" key="1">
    <source>
        <dbReference type="ARBA" id="ARBA00022664"/>
    </source>
</evidence>
<dbReference type="CDD" id="cd12231">
    <property type="entry name" value="RRM2_U2AF65"/>
    <property type="match status" value="1"/>
</dbReference>
<evidence type="ECO:0000256" key="2">
    <source>
        <dbReference type="ARBA" id="ARBA00022884"/>
    </source>
</evidence>
<dbReference type="GO" id="GO:0003723">
    <property type="term" value="F:RNA binding"/>
    <property type="evidence" value="ECO:0007669"/>
    <property type="project" value="UniProtKB-UniRule"/>
</dbReference>
<dbReference type="RefSeq" id="XP_067927356.1">
    <property type="nucleotide sequence ID" value="XM_068060668.1"/>
</dbReference>
<keyword evidence="1" id="KW-0507">mRNA processing</keyword>
<dbReference type="OrthoDB" id="10266058at2759"/>
<feature type="domain" description="RRM" evidence="6">
    <location>
        <begin position="457"/>
        <end position="549"/>
    </location>
</feature>
<feature type="region of interest" description="Disordered" evidence="5">
    <location>
        <begin position="722"/>
        <end position="876"/>
    </location>
</feature>
<dbReference type="Pfam" id="PF00076">
    <property type="entry name" value="RRM_1"/>
    <property type="match status" value="1"/>
</dbReference>
<feature type="compositionally biased region" description="Basic and acidic residues" evidence="5">
    <location>
        <begin position="18"/>
        <end position="30"/>
    </location>
</feature>
<dbReference type="GO" id="GO:0006397">
    <property type="term" value="P:mRNA processing"/>
    <property type="evidence" value="ECO:0007669"/>
    <property type="project" value="UniProtKB-KW"/>
</dbReference>
<feature type="compositionally biased region" description="Low complexity" evidence="5">
    <location>
        <begin position="582"/>
        <end position="593"/>
    </location>
</feature>
<feature type="domain" description="RRM" evidence="6">
    <location>
        <begin position="206"/>
        <end position="288"/>
    </location>
</feature>
<reference evidence="7 8" key="1">
    <citation type="journal article" date="2017" name="Int. J. Parasitol.">
        <title>The genome of the protozoan parasite Cystoisospora suis and a reverse vaccinology approach to identify vaccine candidates.</title>
        <authorList>
            <person name="Palmieri N."/>
            <person name="Shrestha A."/>
            <person name="Ruttkowski B."/>
            <person name="Beck T."/>
            <person name="Vogl C."/>
            <person name="Tomley F."/>
            <person name="Blake D.P."/>
            <person name="Joachim A."/>
        </authorList>
    </citation>
    <scope>NUCLEOTIDE SEQUENCE [LARGE SCALE GENOMIC DNA]</scope>
    <source>
        <strain evidence="7 8">Wien I</strain>
    </source>
</reference>
<evidence type="ECO:0000256" key="3">
    <source>
        <dbReference type="ARBA" id="ARBA00023187"/>
    </source>
</evidence>
<feature type="compositionally biased region" description="Polar residues" evidence="5">
    <location>
        <begin position="739"/>
        <end position="758"/>
    </location>
</feature>
<dbReference type="SUPFAM" id="SSF54928">
    <property type="entry name" value="RNA-binding domain, RBD"/>
    <property type="match status" value="2"/>
</dbReference>
<feature type="compositionally biased region" description="Polar residues" evidence="5">
    <location>
        <begin position="603"/>
        <end position="616"/>
    </location>
</feature>
<organism evidence="7 8">
    <name type="scientific">Cystoisospora suis</name>
    <dbReference type="NCBI Taxonomy" id="483139"/>
    <lineage>
        <taxon>Eukaryota</taxon>
        <taxon>Sar</taxon>
        <taxon>Alveolata</taxon>
        <taxon>Apicomplexa</taxon>
        <taxon>Conoidasida</taxon>
        <taxon>Coccidia</taxon>
        <taxon>Eucoccidiorida</taxon>
        <taxon>Eimeriorina</taxon>
        <taxon>Sarcocystidae</taxon>
        <taxon>Cystoisospora</taxon>
    </lineage>
</organism>
<feature type="compositionally biased region" description="Polar residues" evidence="5">
    <location>
        <begin position="853"/>
        <end position="864"/>
    </location>
</feature>
<dbReference type="Proteomes" id="UP000221165">
    <property type="component" value="Unassembled WGS sequence"/>
</dbReference>
<evidence type="ECO:0000313" key="7">
    <source>
        <dbReference type="EMBL" id="PHJ25710.1"/>
    </source>
</evidence>
<dbReference type="GO" id="GO:0008380">
    <property type="term" value="P:RNA splicing"/>
    <property type="evidence" value="ECO:0007669"/>
    <property type="project" value="UniProtKB-KW"/>
</dbReference>
<gene>
    <name evidence="7" type="ORF">CSUI_000434</name>
</gene>
<dbReference type="PANTHER" id="PTHR23139">
    <property type="entry name" value="RNA-BINDING PROTEIN"/>
    <property type="match status" value="1"/>
</dbReference>
<feature type="compositionally biased region" description="Basic and acidic residues" evidence="5">
    <location>
        <begin position="667"/>
        <end position="684"/>
    </location>
</feature>
<dbReference type="InterPro" id="IPR035979">
    <property type="entry name" value="RBD_domain_sf"/>
</dbReference>
<dbReference type="PROSITE" id="PS50102">
    <property type="entry name" value="RRM"/>
    <property type="match status" value="3"/>
</dbReference>
<dbReference type="Gene3D" id="3.30.70.330">
    <property type="match status" value="3"/>
</dbReference>
<proteinExistence type="predicted"/>
<feature type="region of interest" description="Disordered" evidence="5">
    <location>
        <begin position="1"/>
        <end position="49"/>
    </location>
</feature>
<dbReference type="GeneID" id="94423879"/>
<evidence type="ECO:0000256" key="4">
    <source>
        <dbReference type="PROSITE-ProRule" id="PRU00176"/>
    </source>
</evidence>
<dbReference type="SMART" id="SM00360">
    <property type="entry name" value="RRM"/>
    <property type="match status" value="2"/>
</dbReference>
<protein>
    <submittedName>
        <fullName evidence="7">Rna recognition motif-containing protein</fullName>
    </submittedName>
</protein>
<dbReference type="InterPro" id="IPR000504">
    <property type="entry name" value="RRM_dom"/>
</dbReference>
<feature type="region of interest" description="Disordered" evidence="5">
    <location>
        <begin position="578"/>
        <end position="686"/>
    </location>
</feature>
<feature type="compositionally biased region" description="Basic and acidic residues" evidence="5">
    <location>
        <begin position="810"/>
        <end position="822"/>
    </location>
</feature>
<feature type="domain" description="RRM" evidence="6">
    <location>
        <begin position="348"/>
        <end position="426"/>
    </location>
</feature>